<dbReference type="Proteomes" id="UP001157006">
    <property type="component" value="Chromosome 2"/>
</dbReference>
<dbReference type="EMBL" id="OX451737">
    <property type="protein sequence ID" value="CAI8601378.1"/>
    <property type="molecule type" value="Genomic_DNA"/>
</dbReference>
<evidence type="ECO:0000256" key="1">
    <source>
        <dbReference type="SAM" id="MobiDB-lite"/>
    </source>
</evidence>
<reference evidence="3 4" key="1">
    <citation type="submission" date="2023-01" db="EMBL/GenBank/DDBJ databases">
        <authorList>
            <person name="Kreplak J."/>
        </authorList>
    </citation>
    <scope>NUCLEOTIDE SEQUENCE [LARGE SCALE GENOMIC DNA]</scope>
</reference>
<proteinExistence type="predicted"/>
<organism evidence="3 4">
    <name type="scientific">Vicia faba</name>
    <name type="common">Broad bean</name>
    <name type="synonym">Faba vulgaris</name>
    <dbReference type="NCBI Taxonomy" id="3906"/>
    <lineage>
        <taxon>Eukaryota</taxon>
        <taxon>Viridiplantae</taxon>
        <taxon>Streptophyta</taxon>
        <taxon>Embryophyta</taxon>
        <taxon>Tracheophyta</taxon>
        <taxon>Spermatophyta</taxon>
        <taxon>Magnoliopsida</taxon>
        <taxon>eudicotyledons</taxon>
        <taxon>Gunneridae</taxon>
        <taxon>Pentapetalae</taxon>
        <taxon>rosids</taxon>
        <taxon>fabids</taxon>
        <taxon>Fabales</taxon>
        <taxon>Fabaceae</taxon>
        <taxon>Papilionoideae</taxon>
        <taxon>50 kb inversion clade</taxon>
        <taxon>NPAAA clade</taxon>
        <taxon>Hologalegina</taxon>
        <taxon>IRL clade</taxon>
        <taxon>Fabeae</taxon>
        <taxon>Vicia</taxon>
    </lineage>
</organism>
<gene>
    <name evidence="3" type="ORF">VFH_II269640</name>
</gene>
<evidence type="ECO:0000313" key="4">
    <source>
        <dbReference type="Proteomes" id="UP001157006"/>
    </source>
</evidence>
<feature type="compositionally biased region" description="Basic and acidic residues" evidence="1">
    <location>
        <begin position="126"/>
        <end position="156"/>
    </location>
</feature>
<accession>A0AAV0ZWS3</accession>
<protein>
    <submittedName>
        <fullName evidence="3">Uncharacterized protein</fullName>
    </submittedName>
</protein>
<feature type="region of interest" description="Disordered" evidence="1">
    <location>
        <begin position="88"/>
        <end position="108"/>
    </location>
</feature>
<feature type="compositionally biased region" description="Polar residues" evidence="1">
    <location>
        <begin position="200"/>
        <end position="218"/>
    </location>
</feature>
<dbReference type="AlphaFoldDB" id="A0AAV0ZWS3"/>
<feature type="chain" id="PRO_5043572560" evidence="2">
    <location>
        <begin position="25"/>
        <end position="218"/>
    </location>
</feature>
<dbReference type="PANTHER" id="PTHR36339:SF2">
    <property type="entry name" value="F23A5.5"/>
    <property type="match status" value="1"/>
</dbReference>
<keyword evidence="4" id="KW-1185">Reference proteome</keyword>
<feature type="region of interest" description="Disordered" evidence="1">
    <location>
        <begin position="126"/>
        <end position="218"/>
    </location>
</feature>
<evidence type="ECO:0000313" key="3">
    <source>
        <dbReference type="EMBL" id="CAI8601378.1"/>
    </source>
</evidence>
<sequence>MFRSRARWLRFVVQFKLFPTTSLCNNSAQRSSFYTSAKNGNNINNKDIITDERFDFHLVQFFLPACLPWAQYARYEIRTMEADVEQKRKKKKKQTARREEQLPGVEQNKARITAGVLIERTSIKDVEQKWKKKEEGEEAKEIEKELELNPPEEKEANSQLSEVIGNEKKPLNSSAPMNTSGGKDNSNSELGEESEGLLATPNSSLQSPTSQGQSGSAS</sequence>
<dbReference type="PANTHER" id="PTHR36339">
    <property type="entry name" value="F23A5.5"/>
    <property type="match status" value="1"/>
</dbReference>
<feature type="compositionally biased region" description="Polar residues" evidence="1">
    <location>
        <begin position="171"/>
        <end position="184"/>
    </location>
</feature>
<evidence type="ECO:0000256" key="2">
    <source>
        <dbReference type="SAM" id="SignalP"/>
    </source>
</evidence>
<keyword evidence="2" id="KW-0732">Signal</keyword>
<feature type="signal peptide" evidence="2">
    <location>
        <begin position="1"/>
        <end position="24"/>
    </location>
</feature>
<name>A0AAV0ZWS3_VICFA</name>